<accession>D5QA74</accession>
<feature type="compositionally biased region" description="Basic and acidic residues" evidence="1">
    <location>
        <begin position="1"/>
        <end position="12"/>
    </location>
</feature>
<dbReference type="Proteomes" id="UP000006468">
    <property type="component" value="Chromosome"/>
</dbReference>
<feature type="compositionally biased region" description="Polar residues" evidence="1">
    <location>
        <begin position="17"/>
        <end position="33"/>
    </location>
</feature>
<dbReference type="AlphaFoldDB" id="D5QA74"/>
<evidence type="ECO:0000256" key="1">
    <source>
        <dbReference type="SAM" id="MobiDB-lite"/>
    </source>
</evidence>
<feature type="region of interest" description="Disordered" evidence="1">
    <location>
        <begin position="1"/>
        <end position="33"/>
    </location>
</feature>
<proteinExistence type="predicted"/>
<evidence type="ECO:0000313" key="2">
    <source>
        <dbReference type="EMBL" id="EFG85926.1"/>
    </source>
</evidence>
<comment type="caution">
    <text evidence="2">The sequence shown here is derived from an EMBL/GenBank/DDBJ whole genome shotgun (WGS) entry which is preliminary data.</text>
</comment>
<organism evidence="2 3">
    <name type="scientific">Novacetimonas hansenii ATCC 23769</name>
    <dbReference type="NCBI Taxonomy" id="714995"/>
    <lineage>
        <taxon>Bacteria</taxon>
        <taxon>Pseudomonadati</taxon>
        <taxon>Pseudomonadota</taxon>
        <taxon>Alphaproteobacteria</taxon>
        <taxon>Acetobacterales</taxon>
        <taxon>Acetobacteraceae</taxon>
        <taxon>Novacetimonas</taxon>
    </lineage>
</organism>
<dbReference type="HOGENOM" id="CLU_3382370_0_0_5"/>
<reference evidence="2 3" key="1">
    <citation type="journal article" date="2010" name="J. Bacteriol.">
        <title>Genome sequence of a cellulose-producing bacterium, Gluconacetobacter hansenii ATCC 23769.</title>
        <authorList>
            <person name="Iyer P.R."/>
            <person name="Geib S.M."/>
            <person name="Catchmark J."/>
            <person name="Kao T.H."/>
            <person name="Tien M."/>
        </authorList>
    </citation>
    <scope>NUCLEOTIDE SEQUENCE [LARGE SCALE GENOMIC DNA]</scope>
    <source>
        <strain evidence="2 3">ATCC 23769</strain>
    </source>
</reference>
<name>D5QA74_NOVHA</name>
<gene>
    <name evidence="2" type="ORF">GXY_00044</name>
</gene>
<sequence length="33" mass="3670">MRDMTDGPERRNRSMGMDQTSIRPSALTSTPSS</sequence>
<evidence type="ECO:0000313" key="3">
    <source>
        <dbReference type="Proteomes" id="UP000006468"/>
    </source>
</evidence>
<protein>
    <submittedName>
        <fullName evidence="2">Uncharacterized protein</fullName>
    </submittedName>
</protein>
<dbReference type="EMBL" id="ADTV01000002">
    <property type="protein sequence ID" value="EFG85926.1"/>
    <property type="molecule type" value="Genomic_DNA"/>
</dbReference>